<comment type="subcellular location">
    <subcellularLocation>
        <location evidence="1">Nucleus</location>
    </subcellularLocation>
</comment>
<dbReference type="OrthoDB" id="4330117at2759"/>
<dbReference type="InterPro" id="IPR051711">
    <property type="entry name" value="Stress_Response_Reg"/>
</dbReference>
<dbReference type="AlphaFoldDB" id="W6QQ20"/>
<evidence type="ECO:0000256" key="6">
    <source>
        <dbReference type="SAM" id="MobiDB-lite"/>
    </source>
</evidence>
<dbReference type="CDD" id="cd00067">
    <property type="entry name" value="GAL4"/>
    <property type="match status" value="1"/>
</dbReference>
<dbReference type="SMART" id="SM00066">
    <property type="entry name" value="GAL4"/>
    <property type="match status" value="1"/>
</dbReference>
<dbReference type="InterPro" id="IPR036864">
    <property type="entry name" value="Zn2-C6_fun-type_DNA-bd_sf"/>
</dbReference>
<dbReference type="Pfam" id="PF00172">
    <property type="entry name" value="Zn_clus"/>
    <property type="match status" value="1"/>
</dbReference>
<dbReference type="Gene3D" id="4.10.240.10">
    <property type="entry name" value="Zn(2)-C6 fungal-type DNA-binding domain"/>
    <property type="match status" value="1"/>
</dbReference>
<feature type="compositionally biased region" description="Basic and acidic residues" evidence="6">
    <location>
        <begin position="19"/>
        <end position="31"/>
    </location>
</feature>
<dbReference type="GO" id="GO:0043565">
    <property type="term" value="F:sequence-specific DNA binding"/>
    <property type="evidence" value="ECO:0007669"/>
    <property type="project" value="TreeGrafter"/>
</dbReference>
<name>W6QQ20_PENRF</name>
<dbReference type="EMBL" id="HG792023">
    <property type="protein sequence ID" value="CDM38091.1"/>
    <property type="molecule type" value="Genomic_DNA"/>
</dbReference>
<dbReference type="PANTHER" id="PTHR47540">
    <property type="entry name" value="THIAMINE REPRESSIBLE GENES REGULATORY PROTEIN THI5"/>
    <property type="match status" value="1"/>
</dbReference>
<dbReference type="Proteomes" id="UP000030686">
    <property type="component" value="Unassembled WGS sequence"/>
</dbReference>
<evidence type="ECO:0000259" key="7">
    <source>
        <dbReference type="PROSITE" id="PS50048"/>
    </source>
</evidence>
<dbReference type="PROSITE" id="PS00463">
    <property type="entry name" value="ZN2_CY6_FUNGAL_1"/>
    <property type="match status" value="1"/>
</dbReference>
<evidence type="ECO:0000313" key="9">
    <source>
        <dbReference type="Proteomes" id="UP000030686"/>
    </source>
</evidence>
<dbReference type="PROSITE" id="PS50048">
    <property type="entry name" value="ZN2_CY6_FUNGAL_2"/>
    <property type="match status" value="1"/>
</dbReference>
<feature type="region of interest" description="Disordered" evidence="6">
    <location>
        <begin position="1"/>
        <end position="31"/>
    </location>
</feature>
<reference evidence="8" key="1">
    <citation type="journal article" date="2014" name="Nat. Commun.">
        <title>Multiple recent horizontal transfers of a large genomic region in cheese making fungi.</title>
        <authorList>
            <person name="Cheeseman K."/>
            <person name="Ropars J."/>
            <person name="Renault P."/>
            <person name="Dupont J."/>
            <person name="Gouzy J."/>
            <person name="Branca A."/>
            <person name="Abraham A.L."/>
            <person name="Ceppi M."/>
            <person name="Conseiller E."/>
            <person name="Debuchy R."/>
            <person name="Malagnac F."/>
            <person name="Goarin A."/>
            <person name="Silar P."/>
            <person name="Lacoste S."/>
            <person name="Sallet E."/>
            <person name="Bensimon A."/>
            <person name="Giraud T."/>
            <person name="Brygoo Y."/>
        </authorList>
    </citation>
    <scope>NUCLEOTIDE SEQUENCE [LARGE SCALE GENOMIC DNA]</scope>
    <source>
        <strain evidence="8">FM164</strain>
    </source>
</reference>
<proteinExistence type="predicted"/>
<organism evidence="8 9">
    <name type="scientific">Penicillium roqueforti (strain FM164)</name>
    <dbReference type="NCBI Taxonomy" id="1365484"/>
    <lineage>
        <taxon>Eukaryota</taxon>
        <taxon>Fungi</taxon>
        <taxon>Dikarya</taxon>
        <taxon>Ascomycota</taxon>
        <taxon>Pezizomycotina</taxon>
        <taxon>Eurotiomycetes</taxon>
        <taxon>Eurotiomycetidae</taxon>
        <taxon>Eurotiales</taxon>
        <taxon>Aspergillaceae</taxon>
        <taxon>Penicillium</taxon>
    </lineage>
</organism>
<sequence length="185" mass="19955">MSQTSVLVGCEGTTSPIKPNDKIRKSKQLEKNPSRLRSACDGCHAAKVRCTGNLPCARCSGDNLECHYSLKAKIGKPRGSMNKKTIERLRQGKESMEKHDLTIHTPPPTSDSTPAIPPLPSCDEDSVFSPLPSPSNVGITLDSQGSSTFNPESLPFQELISPESGLGCMEDWLPTIPGESIDNVH</sequence>
<accession>W6QQ20</accession>
<evidence type="ECO:0000256" key="2">
    <source>
        <dbReference type="ARBA" id="ARBA00023015"/>
    </source>
</evidence>
<evidence type="ECO:0000256" key="4">
    <source>
        <dbReference type="ARBA" id="ARBA00023163"/>
    </source>
</evidence>
<evidence type="ECO:0000256" key="5">
    <source>
        <dbReference type="ARBA" id="ARBA00023242"/>
    </source>
</evidence>
<keyword evidence="3 8" id="KW-0238">DNA-binding</keyword>
<dbReference type="InterPro" id="IPR001138">
    <property type="entry name" value="Zn2Cys6_DnaBD"/>
</dbReference>
<dbReference type="SUPFAM" id="SSF57701">
    <property type="entry name" value="Zn2/Cys6 DNA-binding domain"/>
    <property type="match status" value="1"/>
</dbReference>
<evidence type="ECO:0000313" key="8">
    <source>
        <dbReference type="EMBL" id="CDM38091.1"/>
    </source>
</evidence>
<evidence type="ECO:0000256" key="1">
    <source>
        <dbReference type="ARBA" id="ARBA00004123"/>
    </source>
</evidence>
<keyword evidence="2" id="KW-0805">Transcription regulation</keyword>
<feature type="domain" description="Zn(2)-C6 fungal-type" evidence="7">
    <location>
        <begin position="39"/>
        <end position="68"/>
    </location>
</feature>
<dbReference type="GO" id="GO:0008270">
    <property type="term" value="F:zinc ion binding"/>
    <property type="evidence" value="ECO:0007669"/>
    <property type="project" value="InterPro"/>
</dbReference>
<protein>
    <submittedName>
        <fullName evidence="8">Zn(2)-C6 fungal-type DNA-binding domain</fullName>
    </submittedName>
</protein>
<dbReference type="PANTHER" id="PTHR47540:SF2">
    <property type="entry name" value="ZN(II)2CYS6 TRANSCRIPTION FACTOR (EUROFUNG)"/>
    <property type="match status" value="1"/>
</dbReference>
<dbReference type="GO" id="GO:0000981">
    <property type="term" value="F:DNA-binding transcription factor activity, RNA polymerase II-specific"/>
    <property type="evidence" value="ECO:0007669"/>
    <property type="project" value="InterPro"/>
</dbReference>
<dbReference type="GO" id="GO:0045944">
    <property type="term" value="P:positive regulation of transcription by RNA polymerase II"/>
    <property type="evidence" value="ECO:0007669"/>
    <property type="project" value="TreeGrafter"/>
</dbReference>
<keyword evidence="4" id="KW-0804">Transcription</keyword>
<keyword evidence="5" id="KW-0539">Nucleus</keyword>
<feature type="compositionally biased region" description="Polar residues" evidence="6">
    <location>
        <begin position="1"/>
        <end position="17"/>
    </location>
</feature>
<keyword evidence="9" id="KW-1185">Reference proteome</keyword>
<dbReference type="GO" id="GO:0005634">
    <property type="term" value="C:nucleus"/>
    <property type="evidence" value="ECO:0007669"/>
    <property type="project" value="UniProtKB-SubCell"/>
</dbReference>
<gene>
    <name evidence="8" type="ORF">PROQFM164_S09g000007</name>
</gene>
<evidence type="ECO:0000256" key="3">
    <source>
        <dbReference type="ARBA" id="ARBA00023125"/>
    </source>
</evidence>
<dbReference type="OMA" id="NLECHYS"/>